<dbReference type="Pfam" id="PF00359">
    <property type="entry name" value="PTS_EIIA_2"/>
    <property type="match status" value="1"/>
</dbReference>
<dbReference type="SUPFAM" id="SSF55804">
    <property type="entry name" value="Phoshotransferase/anion transport protein"/>
    <property type="match status" value="1"/>
</dbReference>
<accession>A0A1W1VNP6</accession>
<evidence type="ECO:0000313" key="2">
    <source>
        <dbReference type="EMBL" id="SMB95005.1"/>
    </source>
</evidence>
<gene>
    <name evidence="2" type="ORF">SAMN00808754_1159</name>
</gene>
<dbReference type="Proteomes" id="UP000192569">
    <property type="component" value="Chromosome I"/>
</dbReference>
<dbReference type="PROSITE" id="PS51094">
    <property type="entry name" value="PTS_EIIA_TYPE_2"/>
    <property type="match status" value="1"/>
</dbReference>
<proteinExistence type="predicted"/>
<evidence type="ECO:0000313" key="3">
    <source>
        <dbReference type="Proteomes" id="UP000192569"/>
    </source>
</evidence>
<dbReference type="STRING" id="698762.SAMN00808754_1159"/>
<organism evidence="2 3">
    <name type="scientific">Thermanaeromonas toyohensis ToBE</name>
    <dbReference type="NCBI Taxonomy" id="698762"/>
    <lineage>
        <taxon>Bacteria</taxon>
        <taxon>Bacillati</taxon>
        <taxon>Bacillota</taxon>
        <taxon>Clostridia</taxon>
        <taxon>Neomoorellales</taxon>
        <taxon>Neomoorellaceae</taxon>
        <taxon>Thermanaeromonas</taxon>
    </lineage>
</organism>
<protein>
    <submittedName>
        <fullName evidence="2">PTS system IIA component, Gat family</fullName>
    </submittedName>
</protein>
<evidence type="ECO:0000259" key="1">
    <source>
        <dbReference type="PROSITE" id="PS51094"/>
    </source>
</evidence>
<dbReference type="PANTHER" id="PTHR47738">
    <property type="entry name" value="PTS SYSTEM FRUCTOSE-LIKE EIIA COMPONENT-RELATED"/>
    <property type="match status" value="1"/>
</dbReference>
<name>A0A1W1VNP6_9FIRM</name>
<dbReference type="OrthoDB" id="370976at2"/>
<dbReference type="InterPro" id="IPR051541">
    <property type="entry name" value="PTS_SugarTrans_NitroReg"/>
</dbReference>
<keyword evidence="3" id="KW-1185">Reference proteome</keyword>
<dbReference type="CDD" id="cd00211">
    <property type="entry name" value="PTS_IIA_fru"/>
    <property type="match status" value="1"/>
</dbReference>
<dbReference type="Gene3D" id="3.40.930.10">
    <property type="entry name" value="Mannitol-specific EII, Chain A"/>
    <property type="match status" value="1"/>
</dbReference>
<reference evidence="2 3" key="1">
    <citation type="submission" date="2017-04" db="EMBL/GenBank/DDBJ databases">
        <authorList>
            <person name="Afonso C.L."/>
            <person name="Miller P.J."/>
            <person name="Scott M.A."/>
            <person name="Spackman E."/>
            <person name="Goraichik I."/>
            <person name="Dimitrov K.M."/>
            <person name="Suarez D.L."/>
            <person name="Swayne D.E."/>
        </authorList>
    </citation>
    <scope>NUCLEOTIDE SEQUENCE [LARGE SCALE GENOMIC DNA]</scope>
    <source>
        <strain evidence="2 3">ToBE</strain>
    </source>
</reference>
<feature type="domain" description="PTS EIIA type-2" evidence="1">
    <location>
        <begin position="3"/>
        <end position="150"/>
    </location>
</feature>
<dbReference type="AlphaFoldDB" id="A0A1W1VNP6"/>
<dbReference type="InterPro" id="IPR016152">
    <property type="entry name" value="PTrfase/Anion_transptr"/>
</dbReference>
<dbReference type="RefSeq" id="WP_084664711.1">
    <property type="nucleotide sequence ID" value="NZ_LT838272.1"/>
</dbReference>
<sequence>MISLFSRDLIITSLEASSAYEALNVLGNLLLEKGVVKPSFPAAVIEREKKFPTGLELGKYNVAIPHADTQHVLQDSIAVGILKTPVSFARMDEPTKTVEVHTIFMLALTQPHSHLSVLKELTSFLQDGESLANLISAQNAEQVYSLLTQKLRLGGEEKG</sequence>
<dbReference type="InterPro" id="IPR002178">
    <property type="entry name" value="PTS_EIIA_type-2_dom"/>
</dbReference>
<dbReference type="EMBL" id="LT838272">
    <property type="protein sequence ID" value="SMB95005.1"/>
    <property type="molecule type" value="Genomic_DNA"/>
</dbReference>
<dbReference type="PANTHER" id="PTHR47738:SF3">
    <property type="entry name" value="PHOSPHOTRANSFERASE SYSTEM MANNITOL_FRUCTOSE-SPECIFIC IIA DOMAIN CONTAINING PROTEIN"/>
    <property type="match status" value="1"/>
</dbReference>